<feature type="transmembrane region" description="Helical" evidence="2">
    <location>
        <begin position="147"/>
        <end position="170"/>
    </location>
</feature>
<dbReference type="PROSITE" id="PS50943">
    <property type="entry name" value="HTH_CROC1"/>
    <property type="match status" value="1"/>
</dbReference>
<evidence type="ECO:0000259" key="3">
    <source>
        <dbReference type="PROSITE" id="PS50943"/>
    </source>
</evidence>
<evidence type="ECO:0000313" key="5">
    <source>
        <dbReference type="Proteomes" id="UP000051733"/>
    </source>
</evidence>
<comment type="caution">
    <text evidence="4">The sequence shown here is derived from an EMBL/GenBank/DDBJ whole genome shotgun (WGS) entry which is preliminary data.</text>
</comment>
<keyword evidence="1" id="KW-0238">DNA-binding</keyword>
<keyword evidence="2" id="KW-0472">Membrane</keyword>
<dbReference type="Pfam" id="PF01381">
    <property type="entry name" value="HTH_3"/>
    <property type="match status" value="1"/>
</dbReference>
<protein>
    <recommendedName>
        <fullName evidence="3">HTH cro/C1-type domain-containing protein</fullName>
    </recommendedName>
</protein>
<dbReference type="EMBL" id="AYYY01000061">
    <property type="protein sequence ID" value="KRM60757.1"/>
    <property type="molecule type" value="Genomic_DNA"/>
</dbReference>
<feature type="transmembrane region" description="Helical" evidence="2">
    <location>
        <begin position="117"/>
        <end position="135"/>
    </location>
</feature>
<dbReference type="CDD" id="cd00093">
    <property type="entry name" value="HTH_XRE"/>
    <property type="match status" value="1"/>
</dbReference>
<feature type="transmembrane region" description="Helical" evidence="2">
    <location>
        <begin position="176"/>
        <end position="197"/>
    </location>
</feature>
<dbReference type="AlphaFoldDB" id="A0A0R2A2P6"/>
<evidence type="ECO:0000256" key="1">
    <source>
        <dbReference type="ARBA" id="ARBA00023125"/>
    </source>
</evidence>
<dbReference type="InterPro" id="IPR010982">
    <property type="entry name" value="Lambda_DNA-bd_dom_sf"/>
</dbReference>
<keyword evidence="2" id="KW-0812">Transmembrane</keyword>
<proteinExistence type="predicted"/>
<gene>
    <name evidence="4" type="ORF">FC26_GL000239</name>
</gene>
<dbReference type="PANTHER" id="PTHR46558">
    <property type="entry name" value="TRACRIPTIONAL REGULATORY PROTEIN-RELATED-RELATED"/>
    <property type="match status" value="1"/>
</dbReference>
<dbReference type="SUPFAM" id="SSF47413">
    <property type="entry name" value="lambda repressor-like DNA-binding domains"/>
    <property type="match status" value="1"/>
</dbReference>
<evidence type="ECO:0000256" key="2">
    <source>
        <dbReference type="SAM" id="Phobius"/>
    </source>
</evidence>
<dbReference type="Gene3D" id="1.10.260.40">
    <property type="entry name" value="lambda repressor-like DNA-binding domains"/>
    <property type="match status" value="1"/>
</dbReference>
<dbReference type="PANTHER" id="PTHR46558:SF15">
    <property type="entry name" value="HELIX-TURN-HELIX DOMAIN PROTEIN"/>
    <property type="match status" value="1"/>
</dbReference>
<dbReference type="STRING" id="1423813.FC26_GL000239"/>
<sequence length="202" mass="22432">MKIGDQLVLARKRQQLTQQQVADQIHVARQTISSWETGRSYPDIASLITLSELYHTALDDLLKGDQAMIEDLKKKEAELKQSRQIYWASLMVDILLVIVLGMAVLKTRSFELGSGQILMISMITLANLVVLMNATSRYRQLTKRQPVAASHYGITLLIILILVNGVAIYWRGLDAWTAGVLTGTSVAAVVVWLSALLGRNSK</sequence>
<accession>A0A0R2A2P6</accession>
<dbReference type="GO" id="GO:0003677">
    <property type="term" value="F:DNA binding"/>
    <property type="evidence" value="ECO:0007669"/>
    <property type="project" value="UniProtKB-KW"/>
</dbReference>
<dbReference type="InterPro" id="IPR001387">
    <property type="entry name" value="Cro/C1-type_HTH"/>
</dbReference>
<organism evidence="4 5">
    <name type="scientific">Paucilactobacillus vaccinostercus DSM 20634</name>
    <dbReference type="NCBI Taxonomy" id="1423813"/>
    <lineage>
        <taxon>Bacteria</taxon>
        <taxon>Bacillati</taxon>
        <taxon>Bacillota</taxon>
        <taxon>Bacilli</taxon>
        <taxon>Lactobacillales</taxon>
        <taxon>Lactobacillaceae</taxon>
        <taxon>Paucilactobacillus</taxon>
    </lineage>
</organism>
<dbReference type="OrthoDB" id="9805856at2"/>
<dbReference type="SMART" id="SM00530">
    <property type="entry name" value="HTH_XRE"/>
    <property type="match status" value="1"/>
</dbReference>
<reference evidence="4 5" key="1">
    <citation type="journal article" date="2015" name="Genome Announc.">
        <title>Expanding the biotechnology potential of lactobacilli through comparative genomics of 213 strains and associated genera.</title>
        <authorList>
            <person name="Sun Z."/>
            <person name="Harris H.M."/>
            <person name="McCann A."/>
            <person name="Guo C."/>
            <person name="Argimon S."/>
            <person name="Zhang W."/>
            <person name="Yang X."/>
            <person name="Jeffery I.B."/>
            <person name="Cooney J.C."/>
            <person name="Kagawa T.F."/>
            <person name="Liu W."/>
            <person name="Song Y."/>
            <person name="Salvetti E."/>
            <person name="Wrobel A."/>
            <person name="Rasinkangas P."/>
            <person name="Parkhill J."/>
            <person name="Rea M.C."/>
            <person name="O'Sullivan O."/>
            <person name="Ritari J."/>
            <person name="Douillard F.P."/>
            <person name="Paul Ross R."/>
            <person name="Yang R."/>
            <person name="Briner A.E."/>
            <person name="Felis G.E."/>
            <person name="de Vos W.M."/>
            <person name="Barrangou R."/>
            <person name="Klaenhammer T.R."/>
            <person name="Caufield P.W."/>
            <person name="Cui Y."/>
            <person name="Zhang H."/>
            <person name="O'Toole P.W."/>
        </authorList>
    </citation>
    <scope>NUCLEOTIDE SEQUENCE [LARGE SCALE GENOMIC DNA]</scope>
    <source>
        <strain evidence="4 5">DSM 20634</strain>
    </source>
</reference>
<keyword evidence="5" id="KW-1185">Reference proteome</keyword>
<keyword evidence="2" id="KW-1133">Transmembrane helix</keyword>
<feature type="domain" description="HTH cro/C1-type" evidence="3">
    <location>
        <begin position="7"/>
        <end position="61"/>
    </location>
</feature>
<evidence type="ECO:0000313" key="4">
    <source>
        <dbReference type="EMBL" id="KRM60757.1"/>
    </source>
</evidence>
<dbReference type="RefSeq" id="WP_157061167.1">
    <property type="nucleotide sequence ID" value="NZ_AYYY01000061.1"/>
</dbReference>
<feature type="transmembrane region" description="Helical" evidence="2">
    <location>
        <begin position="85"/>
        <end position="105"/>
    </location>
</feature>
<dbReference type="PATRIC" id="fig|1423813.3.peg.248"/>
<dbReference type="Proteomes" id="UP000051733">
    <property type="component" value="Unassembled WGS sequence"/>
</dbReference>
<name>A0A0R2A2P6_9LACO</name>